<sequence length="90" mass="10344">LLRNIWGCGQNEPNESLLLSAILSMGEAKHTVTKLYKILLTRNSKTLTQVKLRWDSALTTPLAQKTWDSALTSIKSVSRNFRLRYTQFNY</sequence>
<evidence type="ECO:0000313" key="2">
    <source>
        <dbReference type="Proteomes" id="UP001066276"/>
    </source>
</evidence>
<dbReference type="EMBL" id="JANPWB010000005">
    <property type="protein sequence ID" value="KAJ1187165.1"/>
    <property type="molecule type" value="Genomic_DNA"/>
</dbReference>
<accession>A0AAV7UDZ0</accession>
<dbReference type="Proteomes" id="UP001066276">
    <property type="component" value="Chromosome 3_1"/>
</dbReference>
<feature type="non-terminal residue" evidence="1">
    <location>
        <position position="90"/>
    </location>
</feature>
<gene>
    <name evidence="1" type="ORF">NDU88_003944</name>
</gene>
<proteinExistence type="predicted"/>
<keyword evidence="2" id="KW-1185">Reference proteome</keyword>
<evidence type="ECO:0000313" key="1">
    <source>
        <dbReference type="EMBL" id="KAJ1187165.1"/>
    </source>
</evidence>
<protein>
    <submittedName>
        <fullName evidence="1">Uncharacterized protein</fullName>
    </submittedName>
</protein>
<dbReference type="AlphaFoldDB" id="A0AAV7UDZ0"/>
<organism evidence="1 2">
    <name type="scientific">Pleurodeles waltl</name>
    <name type="common">Iberian ribbed newt</name>
    <dbReference type="NCBI Taxonomy" id="8319"/>
    <lineage>
        <taxon>Eukaryota</taxon>
        <taxon>Metazoa</taxon>
        <taxon>Chordata</taxon>
        <taxon>Craniata</taxon>
        <taxon>Vertebrata</taxon>
        <taxon>Euteleostomi</taxon>
        <taxon>Amphibia</taxon>
        <taxon>Batrachia</taxon>
        <taxon>Caudata</taxon>
        <taxon>Salamandroidea</taxon>
        <taxon>Salamandridae</taxon>
        <taxon>Pleurodelinae</taxon>
        <taxon>Pleurodeles</taxon>
    </lineage>
</organism>
<reference evidence="1" key="1">
    <citation type="journal article" date="2022" name="bioRxiv">
        <title>Sequencing and chromosome-scale assembly of the giantPleurodeles waltlgenome.</title>
        <authorList>
            <person name="Brown T."/>
            <person name="Elewa A."/>
            <person name="Iarovenko S."/>
            <person name="Subramanian E."/>
            <person name="Araus A.J."/>
            <person name="Petzold A."/>
            <person name="Susuki M."/>
            <person name="Suzuki K.-i.T."/>
            <person name="Hayashi T."/>
            <person name="Toyoda A."/>
            <person name="Oliveira C."/>
            <person name="Osipova E."/>
            <person name="Leigh N.D."/>
            <person name="Simon A."/>
            <person name="Yun M.H."/>
        </authorList>
    </citation>
    <scope>NUCLEOTIDE SEQUENCE</scope>
    <source>
        <strain evidence="1">20211129_DDA</strain>
        <tissue evidence="1">Liver</tissue>
    </source>
</reference>
<feature type="non-terminal residue" evidence="1">
    <location>
        <position position="1"/>
    </location>
</feature>
<name>A0AAV7UDZ0_PLEWA</name>
<comment type="caution">
    <text evidence="1">The sequence shown here is derived from an EMBL/GenBank/DDBJ whole genome shotgun (WGS) entry which is preliminary data.</text>
</comment>